<evidence type="ECO:0000313" key="2">
    <source>
        <dbReference type="Proteomes" id="UP000314294"/>
    </source>
</evidence>
<keyword evidence="2" id="KW-1185">Reference proteome</keyword>
<dbReference type="AlphaFoldDB" id="A0A4Z2H282"/>
<sequence>MEEAAAWESVGKQSRRLAFERCFTNGLKPPPGSSELEILLVHSREDDISGMPGRNSFKCDTNIHLDPMTN</sequence>
<reference evidence="1 2" key="1">
    <citation type="submission" date="2019-03" db="EMBL/GenBank/DDBJ databases">
        <title>First draft genome of Liparis tanakae, snailfish: a comprehensive survey of snailfish specific genes.</title>
        <authorList>
            <person name="Kim W."/>
            <person name="Song I."/>
            <person name="Jeong J.-H."/>
            <person name="Kim D."/>
            <person name="Kim S."/>
            <person name="Ryu S."/>
            <person name="Song J.Y."/>
            <person name="Lee S.K."/>
        </authorList>
    </citation>
    <scope>NUCLEOTIDE SEQUENCE [LARGE SCALE GENOMIC DNA]</scope>
    <source>
        <tissue evidence="1">Muscle</tissue>
    </source>
</reference>
<organism evidence="1 2">
    <name type="scientific">Liparis tanakae</name>
    <name type="common">Tanaka's snailfish</name>
    <dbReference type="NCBI Taxonomy" id="230148"/>
    <lineage>
        <taxon>Eukaryota</taxon>
        <taxon>Metazoa</taxon>
        <taxon>Chordata</taxon>
        <taxon>Craniata</taxon>
        <taxon>Vertebrata</taxon>
        <taxon>Euteleostomi</taxon>
        <taxon>Actinopterygii</taxon>
        <taxon>Neopterygii</taxon>
        <taxon>Teleostei</taxon>
        <taxon>Neoteleostei</taxon>
        <taxon>Acanthomorphata</taxon>
        <taxon>Eupercaria</taxon>
        <taxon>Perciformes</taxon>
        <taxon>Cottioidei</taxon>
        <taxon>Cottales</taxon>
        <taxon>Liparidae</taxon>
        <taxon>Liparis</taxon>
    </lineage>
</organism>
<dbReference type="EMBL" id="SRLO01000353">
    <property type="protein sequence ID" value="TNN59570.1"/>
    <property type="molecule type" value="Genomic_DNA"/>
</dbReference>
<accession>A0A4Z2H282</accession>
<protein>
    <submittedName>
        <fullName evidence="1">Uncharacterized protein</fullName>
    </submittedName>
</protein>
<comment type="caution">
    <text evidence="1">The sequence shown here is derived from an EMBL/GenBank/DDBJ whole genome shotgun (WGS) entry which is preliminary data.</text>
</comment>
<proteinExistence type="predicted"/>
<name>A0A4Z2H282_9TELE</name>
<gene>
    <name evidence="1" type="ORF">EYF80_030220</name>
</gene>
<dbReference type="Proteomes" id="UP000314294">
    <property type="component" value="Unassembled WGS sequence"/>
</dbReference>
<evidence type="ECO:0000313" key="1">
    <source>
        <dbReference type="EMBL" id="TNN59570.1"/>
    </source>
</evidence>